<dbReference type="EMBL" id="LNTU01000034">
    <property type="protein sequence ID" value="KXF76110.1"/>
    <property type="molecule type" value="Genomic_DNA"/>
</dbReference>
<proteinExistence type="predicted"/>
<evidence type="ECO:0000313" key="1">
    <source>
        <dbReference type="EMBL" id="KXF76110.1"/>
    </source>
</evidence>
<protein>
    <submittedName>
        <fullName evidence="1">Uncharacterized protein</fullName>
    </submittedName>
</protein>
<sequence>MLNHLNGDNVFSMDDIVVNLKDRLRDVRHLIRSNRHDRLLADQRSKSPAELPEMLLGTAATFVDTALTLAETISISLISDDPEAHGRSGRVGSLRHYFSHSDGGRLFHRHMYYLTKEVLRRSGRNDAFIHEAAFADIYLHLKRDHKNVFARALGCDASTDDIAVACAAMAVETVRRHPVKIIEPGSPLPATAPLQPDIEITVFSTISLACALATARPQDALSATSLTDEGTDLLESAFLAVSAREERFSAAFASDRPDRALAEIFSLLIPHLP</sequence>
<comment type="caution">
    <text evidence="1">The sequence shown here is derived from an EMBL/GenBank/DDBJ whole genome shotgun (WGS) entry which is preliminary data.</text>
</comment>
<name>A0A135HSE0_9HYPH</name>
<accession>A0A135HSE0</accession>
<evidence type="ECO:0000313" key="2">
    <source>
        <dbReference type="Proteomes" id="UP000070107"/>
    </source>
</evidence>
<dbReference type="AlphaFoldDB" id="A0A135HSE0"/>
<reference evidence="1 2" key="1">
    <citation type="submission" date="2015-11" db="EMBL/GenBank/DDBJ databases">
        <title>Draft genome sequence of Paramesorhizobium deserti A-3-E, a strain highly resistant to diverse beta-lactam antibiotics.</title>
        <authorList>
            <person name="Lv R."/>
            <person name="Yang X."/>
            <person name="Fang N."/>
            <person name="Guo J."/>
            <person name="Luo X."/>
            <person name="Peng F."/>
            <person name="Yang R."/>
            <person name="Cui Y."/>
            <person name="Fang C."/>
            <person name="Song Y."/>
        </authorList>
    </citation>
    <scope>NUCLEOTIDE SEQUENCE [LARGE SCALE GENOMIC DNA]</scope>
    <source>
        <strain evidence="1 2">A-3-E</strain>
    </source>
</reference>
<dbReference type="Proteomes" id="UP000070107">
    <property type="component" value="Unassembled WGS sequence"/>
</dbReference>
<organism evidence="1 2">
    <name type="scientific">Paramesorhizobium deserti</name>
    <dbReference type="NCBI Taxonomy" id="1494590"/>
    <lineage>
        <taxon>Bacteria</taxon>
        <taxon>Pseudomonadati</taxon>
        <taxon>Pseudomonadota</taxon>
        <taxon>Alphaproteobacteria</taxon>
        <taxon>Hyphomicrobiales</taxon>
        <taxon>Phyllobacteriaceae</taxon>
        <taxon>Paramesorhizobium</taxon>
    </lineage>
</organism>
<keyword evidence="2" id="KW-1185">Reference proteome</keyword>
<gene>
    <name evidence="1" type="ORF">ATN84_14475</name>
</gene>